<dbReference type="GO" id="GO:0008955">
    <property type="term" value="F:peptidoglycan glycosyltransferase activity"/>
    <property type="evidence" value="ECO:0007669"/>
    <property type="project" value="TreeGrafter"/>
</dbReference>
<reference evidence="7 8" key="1">
    <citation type="journal article" date="2016" name="Nat. Microbiol.">
        <title>The Mouse Intestinal Bacterial Collection (miBC) provides host-specific insight into cultured diversity and functional potential of the gut microbiota.</title>
        <authorList>
            <person name="Lagkouvardos I."/>
            <person name="Pukall R."/>
            <person name="Abt B."/>
            <person name="Foesel B.U."/>
            <person name="Meier-Kolthoff J.P."/>
            <person name="Kumar N."/>
            <person name="Bresciani A."/>
            <person name="Martinez I."/>
            <person name="Just S."/>
            <person name="Ziegler C."/>
            <person name="Brugiroux S."/>
            <person name="Garzetti D."/>
            <person name="Wenning M."/>
            <person name="Bui T.P."/>
            <person name="Wang J."/>
            <person name="Hugenholtz F."/>
            <person name="Plugge C.M."/>
            <person name="Peterson D.A."/>
            <person name="Hornef M.W."/>
            <person name="Baines J.F."/>
            <person name="Smidt H."/>
            <person name="Walter J."/>
            <person name="Kristiansen K."/>
            <person name="Nielsen H.B."/>
            <person name="Haller D."/>
            <person name="Overmann J."/>
            <person name="Stecher B."/>
            <person name="Clavel T."/>
        </authorList>
    </citation>
    <scope>NUCLEOTIDE SEQUENCE [LARGE SCALE GENOMIC DNA]</scope>
    <source>
        <strain evidence="7 8">DSM 28560</strain>
    </source>
</reference>
<keyword evidence="4" id="KW-0735">Signal-anchor</keyword>
<dbReference type="SUPFAM" id="SSF53955">
    <property type="entry name" value="Lysozyme-like"/>
    <property type="match status" value="1"/>
</dbReference>
<dbReference type="InterPro" id="IPR023346">
    <property type="entry name" value="Lysozyme-like_dom_sf"/>
</dbReference>
<dbReference type="PANTHER" id="PTHR32282">
    <property type="entry name" value="BINDING PROTEIN TRANSPEPTIDASE, PUTATIVE-RELATED"/>
    <property type="match status" value="1"/>
</dbReference>
<dbReference type="GO" id="GO:0046677">
    <property type="term" value="P:response to antibiotic"/>
    <property type="evidence" value="ECO:0007669"/>
    <property type="project" value="UniProtKB-KW"/>
</dbReference>
<evidence type="ECO:0000256" key="4">
    <source>
        <dbReference type="ARBA" id="ARBA00022968"/>
    </source>
</evidence>
<evidence type="ECO:0000256" key="5">
    <source>
        <dbReference type="ARBA" id="ARBA00023251"/>
    </source>
</evidence>
<comment type="subcellular location">
    <subcellularLocation>
        <location evidence="1">Cell membrane</location>
        <topology evidence="1">Single-pass type II membrane protein</topology>
    </subcellularLocation>
</comment>
<dbReference type="InterPro" id="IPR001264">
    <property type="entry name" value="Glyco_trans_51"/>
</dbReference>
<evidence type="ECO:0000256" key="2">
    <source>
        <dbReference type="ARBA" id="ARBA00018638"/>
    </source>
</evidence>
<dbReference type="InterPro" id="IPR036950">
    <property type="entry name" value="PBP_transglycosylase"/>
</dbReference>
<keyword evidence="8" id="KW-1185">Reference proteome</keyword>
<organism evidence="7 8">
    <name type="scientific">Extibacter muris</name>
    <dbReference type="NCBI Taxonomy" id="1796622"/>
    <lineage>
        <taxon>Bacteria</taxon>
        <taxon>Bacillati</taxon>
        <taxon>Bacillota</taxon>
        <taxon>Clostridia</taxon>
        <taxon>Lachnospirales</taxon>
        <taxon>Lachnospiraceae</taxon>
        <taxon>Extibacter</taxon>
    </lineage>
</organism>
<dbReference type="RefSeq" id="WP_132276092.1">
    <property type="nucleotide sequence ID" value="NZ_JAOBST010000028.1"/>
</dbReference>
<evidence type="ECO:0000259" key="6">
    <source>
        <dbReference type="Pfam" id="PF00912"/>
    </source>
</evidence>
<accession>A0A4R4FGS9</accession>
<proteinExistence type="predicted"/>
<keyword evidence="5" id="KW-0046">Antibiotic resistance</keyword>
<evidence type="ECO:0000256" key="3">
    <source>
        <dbReference type="ARBA" id="ARBA00022679"/>
    </source>
</evidence>
<evidence type="ECO:0000313" key="8">
    <source>
        <dbReference type="Proteomes" id="UP000295710"/>
    </source>
</evidence>
<keyword evidence="4" id="KW-0812">Transmembrane</keyword>
<dbReference type="UniPathway" id="UPA00219"/>
<dbReference type="Proteomes" id="UP000295710">
    <property type="component" value="Unassembled WGS sequence"/>
</dbReference>
<dbReference type="GO" id="GO:0030288">
    <property type="term" value="C:outer membrane-bounded periplasmic space"/>
    <property type="evidence" value="ECO:0007669"/>
    <property type="project" value="TreeGrafter"/>
</dbReference>
<protein>
    <recommendedName>
        <fullName evidence="2">Penicillin-binding protein 1A</fullName>
    </recommendedName>
</protein>
<feature type="domain" description="Glycosyl transferase family 51" evidence="6">
    <location>
        <begin position="11"/>
        <end position="71"/>
    </location>
</feature>
<name>A0A4R4FGS9_9FIRM</name>
<gene>
    <name evidence="7" type="ORF">E1963_03855</name>
</gene>
<evidence type="ECO:0000313" key="7">
    <source>
        <dbReference type="EMBL" id="TDA22835.1"/>
    </source>
</evidence>
<dbReference type="GO" id="GO:0009252">
    <property type="term" value="P:peptidoglycan biosynthetic process"/>
    <property type="evidence" value="ECO:0007669"/>
    <property type="project" value="UniProtKB-UniPathway"/>
</dbReference>
<dbReference type="PANTHER" id="PTHR32282:SF33">
    <property type="entry name" value="PEPTIDOGLYCAN GLYCOSYLTRANSFERASE"/>
    <property type="match status" value="1"/>
</dbReference>
<dbReference type="Pfam" id="PF00912">
    <property type="entry name" value="Transgly"/>
    <property type="match status" value="1"/>
</dbReference>
<keyword evidence="3" id="KW-0808">Transferase</keyword>
<dbReference type="AlphaFoldDB" id="A0A4R4FGS9"/>
<sequence length="89" mass="9852">MYFRRNHSASKGNGCYGIREAAIGYFGKEPSELSDYECAVLAGLPNAPSIYSLDENKELALQRVGQVLQSMVRNRVITQEEADRIAIGN</sequence>
<dbReference type="EMBL" id="SMMX01000003">
    <property type="protein sequence ID" value="TDA22835.1"/>
    <property type="molecule type" value="Genomic_DNA"/>
</dbReference>
<dbReference type="Gene3D" id="1.10.3810.10">
    <property type="entry name" value="Biosynthetic peptidoglycan transglycosylase-like"/>
    <property type="match status" value="1"/>
</dbReference>
<dbReference type="InterPro" id="IPR050396">
    <property type="entry name" value="Glycosyltr_51/Transpeptidase"/>
</dbReference>
<comment type="caution">
    <text evidence="7">The sequence shown here is derived from an EMBL/GenBank/DDBJ whole genome shotgun (WGS) entry which is preliminary data.</text>
</comment>
<evidence type="ECO:0000256" key="1">
    <source>
        <dbReference type="ARBA" id="ARBA00004401"/>
    </source>
</evidence>
<dbReference type="GO" id="GO:0005886">
    <property type="term" value="C:plasma membrane"/>
    <property type="evidence" value="ECO:0007669"/>
    <property type="project" value="UniProtKB-SubCell"/>
</dbReference>